<dbReference type="AlphaFoldDB" id="A0AA47M0X3"/>
<evidence type="ECO:0000313" key="2">
    <source>
        <dbReference type="Proteomes" id="UP001174136"/>
    </source>
</evidence>
<name>A0AA47M0X3_MERPO</name>
<protein>
    <recommendedName>
        <fullName evidence="3">Reverse transcriptase</fullName>
    </recommendedName>
</protein>
<dbReference type="EMBL" id="JAOPHQ010006499">
    <property type="protein sequence ID" value="KAK0131593.1"/>
    <property type="molecule type" value="Genomic_DNA"/>
</dbReference>
<evidence type="ECO:0000313" key="1">
    <source>
        <dbReference type="EMBL" id="KAK0131593.1"/>
    </source>
</evidence>
<organism evidence="1 2">
    <name type="scientific">Merluccius polli</name>
    <name type="common">Benguela hake</name>
    <name type="synonym">Merluccius cadenati</name>
    <dbReference type="NCBI Taxonomy" id="89951"/>
    <lineage>
        <taxon>Eukaryota</taxon>
        <taxon>Metazoa</taxon>
        <taxon>Chordata</taxon>
        <taxon>Craniata</taxon>
        <taxon>Vertebrata</taxon>
        <taxon>Euteleostomi</taxon>
        <taxon>Actinopterygii</taxon>
        <taxon>Neopterygii</taxon>
        <taxon>Teleostei</taxon>
        <taxon>Neoteleostei</taxon>
        <taxon>Acanthomorphata</taxon>
        <taxon>Zeiogadaria</taxon>
        <taxon>Gadariae</taxon>
        <taxon>Gadiformes</taxon>
        <taxon>Gadoidei</taxon>
        <taxon>Merlucciidae</taxon>
        <taxon>Merluccius</taxon>
    </lineage>
</organism>
<proteinExistence type="predicted"/>
<dbReference type="Proteomes" id="UP001174136">
    <property type="component" value="Unassembled WGS sequence"/>
</dbReference>
<evidence type="ECO:0008006" key="3">
    <source>
        <dbReference type="Google" id="ProtNLM"/>
    </source>
</evidence>
<sequence length="237" mass="27174">MDDLTVTTELVPGDRQILMGLERLMGWARMSFKPAKSRSLVLKKGRIIFNSSLKNTCEELEAWLKDFDRTGLPGRFKAWIYQQGILPRILWPLLLYEPGKGRQHPPNGNTCKLRLPLKSIKEEFKVLCPRAVLQFRESNDPKIGRKCRAEAVVDLSPVARGRAGLGTIAAPRYDKARGEERPVQNEVRAAVEERSSRAVGMRQQGATRWEQVMERNISWTDLWRSEPHRIKFLVQAV</sequence>
<reference evidence="1" key="1">
    <citation type="journal article" date="2023" name="Front. Mar. Sci.">
        <title>A new Merluccius polli reference genome to investigate the effects of global change in West African waters.</title>
        <authorList>
            <person name="Mateo J.L."/>
            <person name="Blanco-Fernandez C."/>
            <person name="Garcia-Vazquez E."/>
            <person name="Machado-Schiaffino G."/>
        </authorList>
    </citation>
    <scope>NUCLEOTIDE SEQUENCE</scope>
    <source>
        <strain evidence="1">C29</strain>
        <tissue evidence="1">Fin</tissue>
    </source>
</reference>
<comment type="caution">
    <text evidence="1">The sequence shown here is derived from an EMBL/GenBank/DDBJ whole genome shotgun (WGS) entry which is preliminary data.</text>
</comment>
<keyword evidence="2" id="KW-1185">Reference proteome</keyword>
<gene>
    <name evidence="1" type="ORF">N1851_033695</name>
</gene>
<accession>A0AA47M0X3</accession>